<dbReference type="EMBL" id="BRXW01000068">
    <property type="protein sequence ID" value="GMI04149.1"/>
    <property type="molecule type" value="Genomic_DNA"/>
</dbReference>
<feature type="region of interest" description="Disordered" evidence="1">
    <location>
        <begin position="24"/>
        <end position="50"/>
    </location>
</feature>
<evidence type="ECO:0000313" key="2">
    <source>
        <dbReference type="EMBL" id="GMI04149.1"/>
    </source>
</evidence>
<dbReference type="InterPro" id="IPR013083">
    <property type="entry name" value="Znf_RING/FYVE/PHD"/>
</dbReference>
<keyword evidence="3" id="KW-1185">Reference proteome</keyword>
<organism evidence="2 3">
    <name type="scientific">Triparma laevis f. longispina</name>
    <dbReference type="NCBI Taxonomy" id="1714387"/>
    <lineage>
        <taxon>Eukaryota</taxon>
        <taxon>Sar</taxon>
        <taxon>Stramenopiles</taxon>
        <taxon>Ochrophyta</taxon>
        <taxon>Bolidophyceae</taxon>
        <taxon>Parmales</taxon>
        <taxon>Triparmaceae</taxon>
        <taxon>Triparma</taxon>
    </lineage>
</organism>
<feature type="compositionally biased region" description="Acidic residues" evidence="1">
    <location>
        <begin position="95"/>
        <end position="122"/>
    </location>
</feature>
<name>A0A9W7F5L1_9STRA</name>
<dbReference type="AlphaFoldDB" id="A0A9W7F5L1"/>
<evidence type="ECO:0000256" key="1">
    <source>
        <dbReference type="SAM" id="MobiDB-lite"/>
    </source>
</evidence>
<feature type="region of interest" description="Disordered" evidence="1">
    <location>
        <begin position="747"/>
        <end position="766"/>
    </location>
</feature>
<evidence type="ECO:0000313" key="3">
    <source>
        <dbReference type="Proteomes" id="UP001165122"/>
    </source>
</evidence>
<feature type="region of interest" description="Disordered" evidence="1">
    <location>
        <begin position="95"/>
        <end position="128"/>
    </location>
</feature>
<dbReference type="SUPFAM" id="SSF57903">
    <property type="entry name" value="FYVE/PHD zinc finger"/>
    <property type="match status" value="1"/>
</dbReference>
<gene>
    <name evidence="2" type="ORF">TrLO_g10903</name>
</gene>
<dbReference type="Proteomes" id="UP001165122">
    <property type="component" value="Unassembled WGS sequence"/>
</dbReference>
<dbReference type="Gene3D" id="3.30.40.10">
    <property type="entry name" value="Zinc/RING finger domain, C3HC4 (zinc finger)"/>
    <property type="match status" value="1"/>
</dbReference>
<reference evidence="3" key="1">
    <citation type="journal article" date="2023" name="Commun. Biol.">
        <title>Genome analysis of Parmales, the sister group of diatoms, reveals the evolutionary specialization of diatoms from phago-mixotrophs to photoautotrophs.</title>
        <authorList>
            <person name="Ban H."/>
            <person name="Sato S."/>
            <person name="Yoshikawa S."/>
            <person name="Yamada K."/>
            <person name="Nakamura Y."/>
            <person name="Ichinomiya M."/>
            <person name="Sato N."/>
            <person name="Blanc-Mathieu R."/>
            <person name="Endo H."/>
            <person name="Kuwata A."/>
            <person name="Ogata H."/>
        </authorList>
    </citation>
    <scope>NUCLEOTIDE SEQUENCE [LARGE SCALE GENOMIC DNA]</scope>
    <source>
        <strain evidence="3">NIES 3700</strain>
    </source>
</reference>
<evidence type="ECO:0008006" key="4">
    <source>
        <dbReference type="Google" id="ProtNLM"/>
    </source>
</evidence>
<dbReference type="OrthoDB" id="1870062at2759"/>
<feature type="compositionally biased region" description="Acidic residues" evidence="1">
    <location>
        <begin position="477"/>
        <end position="498"/>
    </location>
</feature>
<proteinExistence type="predicted"/>
<comment type="caution">
    <text evidence="2">The sequence shown here is derived from an EMBL/GenBank/DDBJ whole genome shotgun (WGS) entry which is preliminary data.</text>
</comment>
<dbReference type="InterPro" id="IPR011011">
    <property type="entry name" value="Znf_FYVE_PHD"/>
</dbReference>
<accession>A0A9W7F5L1</accession>
<feature type="region of interest" description="Disordered" evidence="1">
    <location>
        <begin position="477"/>
        <end position="500"/>
    </location>
</feature>
<sequence length="777" mass="87667">MSKSTLGRVRKQAVIPNIRVETIKKKAKKSTKKNDEPTTCEGPSRSPCGECPSCFDSKKPTKKKCWMIKHGLEGPVERDGATVYCCACGYEEEEDGEGEEVEGGEEVDVDGDDEEEEEDEDPTVPVPGDHLLLCDGMTLGDNCPRSWHVKCVLPASSIVSPPGLPVLYLKPSGSWLCPWHVAKENNQRPPISKKKKAEKEKEIAAKKKSTQTNLNGLIIKKPKTVVKVKTTSCGTDLEELKRNPEWISCLSILYLLKEELRITFTESKALKGAFPIRELEVAFSSLTSAHLSDFDYSILSKKLNLSTADSSTLSKFYSARSYDLINEAEDFALGEGLLNLVMHRLLLTKTKRKAYKKDECTPRFAKGMEEWYPMLRSRVIMWYCLLEANKTFIVDRNKGEELDESESTDEPSSSSFNVVNPDLCDEAVSSLKRLLNLNTNISGGSGIFKSEMSVLEMYLAPDLRPRLGRKGEVEVVEEEDVKMDVEEEEGDEEKEDDVSNLTRDEIQYRALKHWCDITNPSSVFTRPYLTLLTPSDFSNIEKTIQTWTFIATENLEQEATNYAWLVDALPEDLLADLLKEGTDFTDLKISTKIKVFKALCESTLLLDQGCIDELHLFDAKDLRDNFTTPLCFDAFGRAYFYNESLQPAMACRIYRTVASYGRPGKHKMMELAGGDVDCDPLNGWEIVAENEKDLERLLKSKDIFNSDETKVLKEKLEYFKGQVILEKEQVSKLFEREKKKAILAAMPRRTSSRRGGGTEGEDNDVMTEEYIKSLGLT</sequence>
<protein>
    <recommendedName>
        <fullName evidence="4">Zinc finger PHD-type domain-containing protein</fullName>
    </recommendedName>
</protein>
<feature type="region of interest" description="Disordered" evidence="1">
    <location>
        <begin position="187"/>
        <end position="206"/>
    </location>
</feature>